<name>A0ACB6QYA4_9PLEO</name>
<dbReference type="Proteomes" id="UP000799755">
    <property type="component" value="Unassembled WGS sequence"/>
</dbReference>
<organism evidence="1 2">
    <name type="scientific">Lindgomyces ingoldianus</name>
    <dbReference type="NCBI Taxonomy" id="673940"/>
    <lineage>
        <taxon>Eukaryota</taxon>
        <taxon>Fungi</taxon>
        <taxon>Dikarya</taxon>
        <taxon>Ascomycota</taxon>
        <taxon>Pezizomycotina</taxon>
        <taxon>Dothideomycetes</taxon>
        <taxon>Pleosporomycetidae</taxon>
        <taxon>Pleosporales</taxon>
        <taxon>Lindgomycetaceae</taxon>
        <taxon>Lindgomyces</taxon>
    </lineage>
</organism>
<gene>
    <name evidence="1" type="ORF">BDR25DRAFT_303067</name>
</gene>
<evidence type="ECO:0000313" key="2">
    <source>
        <dbReference type="Proteomes" id="UP000799755"/>
    </source>
</evidence>
<proteinExistence type="predicted"/>
<protein>
    <submittedName>
        <fullName evidence="1">Uncharacterized protein</fullName>
    </submittedName>
</protein>
<reference evidence="1" key="1">
    <citation type="journal article" date="2020" name="Stud. Mycol.">
        <title>101 Dothideomycetes genomes: a test case for predicting lifestyles and emergence of pathogens.</title>
        <authorList>
            <person name="Haridas S."/>
            <person name="Albert R."/>
            <person name="Binder M."/>
            <person name="Bloem J."/>
            <person name="Labutti K."/>
            <person name="Salamov A."/>
            <person name="Andreopoulos B."/>
            <person name="Baker S."/>
            <person name="Barry K."/>
            <person name="Bills G."/>
            <person name="Bluhm B."/>
            <person name="Cannon C."/>
            <person name="Castanera R."/>
            <person name="Culley D."/>
            <person name="Daum C."/>
            <person name="Ezra D."/>
            <person name="Gonzalez J."/>
            <person name="Henrissat B."/>
            <person name="Kuo A."/>
            <person name="Liang C."/>
            <person name="Lipzen A."/>
            <person name="Lutzoni F."/>
            <person name="Magnuson J."/>
            <person name="Mondo S."/>
            <person name="Nolan M."/>
            <person name="Ohm R."/>
            <person name="Pangilinan J."/>
            <person name="Park H.-J."/>
            <person name="Ramirez L."/>
            <person name="Alfaro M."/>
            <person name="Sun H."/>
            <person name="Tritt A."/>
            <person name="Yoshinaga Y."/>
            <person name="Zwiers L.-H."/>
            <person name="Turgeon B."/>
            <person name="Goodwin S."/>
            <person name="Spatafora J."/>
            <person name="Crous P."/>
            <person name="Grigoriev I."/>
        </authorList>
    </citation>
    <scope>NUCLEOTIDE SEQUENCE</scope>
    <source>
        <strain evidence="1">ATCC 200398</strain>
    </source>
</reference>
<comment type="caution">
    <text evidence="1">The sequence shown here is derived from an EMBL/GenBank/DDBJ whole genome shotgun (WGS) entry which is preliminary data.</text>
</comment>
<evidence type="ECO:0000313" key="1">
    <source>
        <dbReference type="EMBL" id="KAF2471548.1"/>
    </source>
</evidence>
<keyword evidence="2" id="KW-1185">Reference proteome</keyword>
<dbReference type="EMBL" id="MU003504">
    <property type="protein sequence ID" value="KAF2471548.1"/>
    <property type="molecule type" value="Genomic_DNA"/>
</dbReference>
<accession>A0ACB6QYA4</accession>
<sequence length="254" mass="27970">MTSTPRGYTQLPSQADLFYFCTTLSTSEEDLNIHHYPPSKSSLKIGVLLLGQERIQLLDLAPVDMLAMIGRDRISQLNAPEPALYQAVDELDIRYINERGEGASPVTSSTRIPVTNSFDNSPELDILIIPGSFSADELPVSASEFITTQASNPNLIAIMSISSGVLSLVQTGVLHERRAAAPASQLAHLQQRYPETSWQETRWSRHGNLWSSSSAMTAMDMVTAWMREYFWDRSEAVECALTAAGVAGLEEYDG</sequence>